<evidence type="ECO:0000313" key="3">
    <source>
        <dbReference type="EMBL" id="CAL1151676.1"/>
    </source>
</evidence>
<reference evidence="3" key="2">
    <citation type="submission" date="2024-04" db="EMBL/GenBank/DDBJ databases">
        <authorList>
            <person name="Chen Y."/>
            <person name="Shah S."/>
            <person name="Dougan E. K."/>
            <person name="Thang M."/>
            <person name="Chan C."/>
        </authorList>
    </citation>
    <scope>NUCLEOTIDE SEQUENCE [LARGE SCALE GENOMIC DNA]</scope>
</reference>
<dbReference type="AlphaFoldDB" id="A0A9P1G3L7"/>
<reference evidence="2" key="1">
    <citation type="submission" date="2022-10" db="EMBL/GenBank/DDBJ databases">
        <authorList>
            <person name="Chen Y."/>
            <person name="Dougan E. K."/>
            <person name="Chan C."/>
            <person name="Rhodes N."/>
            <person name="Thang M."/>
        </authorList>
    </citation>
    <scope>NUCLEOTIDE SEQUENCE</scope>
</reference>
<evidence type="ECO:0000256" key="1">
    <source>
        <dbReference type="SAM" id="Coils"/>
    </source>
</evidence>
<evidence type="ECO:0000313" key="2">
    <source>
        <dbReference type="EMBL" id="CAI3998301.1"/>
    </source>
</evidence>
<gene>
    <name evidence="2" type="ORF">C1SCF055_LOCUS24613</name>
</gene>
<keyword evidence="1" id="KW-0175">Coiled coil</keyword>
<name>A0A9P1G3L7_9DINO</name>
<dbReference type="Proteomes" id="UP001152797">
    <property type="component" value="Unassembled WGS sequence"/>
</dbReference>
<evidence type="ECO:0000313" key="4">
    <source>
        <dbReference type="Proteomes" id="UP001152797"/>
    </source>
</evidence>
<sequence>MADFASCSAEELQQLAATLSDAERQTLREALRLLEAEEKEQVTLAETVALCLKEEFIVESEVRQVFLNGDRLFNAQAGQEEVREQLGALEYLELAEAKVGAHGLATLAQFAKWTDQNFPGFVKMWGCVVENRDVPVKESKVIGVMYTKTGDTLESHLLKQEVRNDHRMYLAMTAFQAWKHSLYTTPCLSVFTMENLVVIADAEAPGGYRTQIRIQFPSVKYQETMCTETLDTNVLQLADVLWFACHCDSSKLTEMPRVEKPIDGEKVLKFSCRDFLKALYELKSKCQTSAEKIVVKMMREYGTVKEALDFD</sequence>
<organism evidence="2">
    <name type="scientific">Cladocopium goreaui</name>
    <dbReference type="NCBI Taxonomy" id="2562237"/>
    <lineage>
        <taxon>Eukaryota</taxon>
        <taxon>Sar</taxon>
        <taxon>Alveolata</taxon>
        <taxon>Dinophyceae</taxon>
        <taxon>Suessiales</taxon>
        <taxon>Symbiodiniaceae</taxon>
        <taxon>Cladocopium</taxon>
    </lineage>
</organism>
<feature type="coiled-coil region" evidence="1">
    <location>
        <begin position="5"/>
        <end position="40"/>
    </location>
</feature>
<dbReference type="EMBL" id="CAMXCT030002459">
    <property type="protein sequence ID" value="CAL4785613.1"/>
    <property type="molecule type" value="Genomic_DNA"/>
</dbReference>
<accession>A0A9P1G3L7</accession>
<comment type="caution">
    <text evidence="2">The sequence shown here is derived from an EMBL/GenBank/DDBJ whole genome shotgun (WGS) entry which is preliminary data.</text>
</comment>
<dbReference type="EMBL" id="CAMXCT020002459">
    <property type="protein sequence ID" value="CAL1151676.1"/>
    <property type="molecule type" value="Genomic_DNA"/>
</dbReference>
<protein>
    <submittedName>
        <fullName evidence="2">Uncharacterized protein</fullName>
    </submittedName>
</protein>
<proteinExistence type="predicted"/>
<dbReference type="EMBL" id="CAMXCT010002459">
    <property type="protein sequence ID" value="CAI3998301.1"/>
    <property type="molecule type" value="Genomic_DNA"/>
</dbReference>
<keyword evidence="4" id="KW-1185">Reference proteome</keyword>